<name>A0A506UQ01_9PROT</name>
<dbReference type="EMBL" id="SORZ01000001">
    <property type="protein sequence ID" value="TPW35471.1"/>
    <property type="molecule type" value="Genomic_DNA"/>
</dbReference>
<protein>
    <submittedName>
        <fullName evidence="6">TldD/PmbA family protein</fullName>
    </submittedName>
</protein>
<proteinExistence type="inferred from homology"/>
<dbReference type="Pfam" id="PF19289">
    <property type="entry name" value="PmbA_TldD_3rd"/>
    <property type="match status" value="1"/>
</dbReference>
<dbReference type="Pfam" id="PF19290">
    <property type="entry name" value="PmbA_TldD_2nd"/>
    <property type="match status" value="1"/>
</dbReference>
<accession>A0A506UQ01</accession>
<comment type="similarity">
    <text evidence="1">Belongs to the peptidase U62 family.</text>
</comment>
<organism evidence="6 7">
    <name type="scientific">Oecophyllibacter saccharovorans</name>
    <dbReference type="NCBI Taxonomy" id="2558360"/>
    <lineage>
        <taxon>Bacteria</taxon>
        <taxon>Pseudomonadati</taxon>
        <taxon>Pseudomonadota</taxon>
        <taxon>Alphaproteobacteria</taxon>
        <taxon>Acetobacterales</taxon>
        <taxon>Acetobacteraceae</taxon>
        <taxon>Oecophyllibacter</taxon>
    </lineage>
</organism>
<evidence type="ECO:0000256" key="2">
    <source>
        <dbReference type="SAM" id="MobiDB-lite"/>
    </source>
</evidence>
<dbReference type="GO" id="GO:0005829">
    <property type="term" value="C:cytosol"/>
    <property type="evidence" value="ECO:0007669"/>
    <property type="project" value="TreeGrafter"/>
</dbReference>
<evidence type="ECO:0000313" key="7">
    <source>
        <dbReference type="Proteomes" id="UP000315037"/>
    </source>
</evidence>
<dbReference type="Pfam" id="PF01523">
    <property type="entry name" value="PmbA_TldD_1st"/>
    <property type="match status" value="1"/>
</dbReference>
<evidence type="ECO:0000259" key="3">
    <source>
        <dbReference type="Pfam" id="PF01523"/>
    </source>
</evidence>
<dbReference type="Gene3D" id="3.30.2290.10">
    <property type="entry name" value="PmbA/TldD superfamily"/>
    <property type="match status" value="1"/>
</dbReference>
<dbReference type="RefSeq" id="WP_165599988.1">
    <property type="nucleotide sequence ID" value="NZ_SORZ01000001.1"/>
</dbReference>
<comment type="caution">
    <text evidence="6">The sequence shown here is derived from an EMBL/GenBank/DDBJ whole genome shotgun (WGS) entry which is preliminary data.</text>
</comment>
<dbReference type="GO" id="GO:0008237">
    <property type="term" value="F:metallopeptidase activity"/>
    <property type="evidence" value="ECO:0007669"/>
    <property type="project" value="InterPro"/>
</dbReference>
<evidence type="ECO:0000259" key="4">
    <source>
        <dbReference type="Pfam" id="PF19289"/>
    </source>
</evidence>
<feature type="region of interest" description="Disordered" evidence="2">
    <location>
        <begin position="335"/>
        <end position="355"/>
    </location>
</feature>
<dbReference type="PANTHER" id="PTHR43421:SF1">
    <property type="entry name" value="METALLOPROTEASE PMBA"/>
    <property type="match status" value="1"/>
</dbReference>
<dbReference type="InterPro" id="IPR047657">
    <property type="entry name" value="PmbA"/>
</dbReference>
<gene>
    <name evidence="6" type="ORF">E3202_00305</name>
</gene>
<dbReference type="InterPro" id="IPR002510">
    <property type="entry name" value="Metalloprtase-TldD/E_N"/>
</dbReference>
<reference evidence="6 7" key="1">
    <citation type="submission" date="2019-03" db="EMBL/GenBank/DDBJ databases">
        <title>The complete genome sequence of Neokomagataea sp. Jb2 NBRC113641.</title>
        <authorList>
            <person name="Chua K.-O."/>
            <person name="Chan K.-G."/>
            <person name="See-Too W.-S."/>
        </authorList>
    </citation>
    <scope>NUCLEOTIDE SEQUENCE [LARGE SCALE GENOMIC DNA]</scope>
    <source>
        <strain evidence="6 7">Jb2</strain>
    </source>
</reference>
<feature type="domain" description="Metalloprotease TldD/E central" evidence="5">
    <location>
        <begin position="124"/>
        <end position="229"/>
    </location>
</feature>
<dbReference type="Proteomes" id="UP000315037">
    <property type="component" value="Unassembled WGS sequence"/>
</dbReference>
<evidence type="ECO:0000256" key="1">
    <source>
        <dbReference type="ARBA" id="ARBA00005836"/>
    </source>
</evidence>
<dbReference type="AlphaFoldDB" id="A0A506UQ01"/>
<dbReference type="PANTHER" id="PTHR43421">
    <property type="entry name" value="METALLOPROTEASE PMBA"/>
    <property type="match status" value="1"/>
</dbReference>
<dbReference type="GO" id="GO:0006508">
    <property type="term" value="P:proteolysis"/>
    <property type="evidence" value="ECO:0007669"/>
    <property type="project" value="InterPro"/>
</dbReference>
<dbReference type="InterPro" id="IPR045570">
    <property type="entry name" value="Metalloprtase-TldD/E_cen_dom"/>
</dbReference>
<feature type="domain" description="Metalloprotease TldD/E N-terminal" evidence="3">
    <location>
        <begin position="28"/>
        <end position="92"/>
    </location>
</feature>
<feature type="domain" description="Metalloprotease TldD/E C-terminal" evidence="4">
    <location>
        <begin position="236"/>
        <end position="452"/>
    </location>
</feature>
<evidence type="ECO:0000259" key="5">
    <source>
        <dbReference type="Pfam" id="PF19290"/>
    </source>
</evidence>
<evidence type="ECO:0000313" key="6">
    <source>
        <dbReference type="EMBL" id="TPW35471.1"/>
    </source>
</evidence>
<keyword evidence="7" id="KW-1185">Reference proteome</keyword>
<dbReference type="InterPro" id="IPR036059">
    <property type="entry name" value="TldD/PmbA_sf"/>
</dbReference>
<dbReference type="SUPFAM" id="SSF111283">
    <property type="entry name" value="Putative modulator of DNA gyrase, PmbA/TldD"/>
    <property type="match status" value="1"/>
</dbReference>
<dbReference type="InterPro" id="IPR045569">
    <property type="entry name" value="Metalloprtase-TldD/E_C"/>
</dbReference>
<sequence length="453" mass="47823">MTPSDPSSLQPLLEQALQLARQQGADQADAVVTRSRDHSALVREGRPEEREHAENVGLGLRVFRNGRMACVSSTDLSRNALEQLAERACAMADAVPPSPFDGLAEHPLAQPDRQLIEQLDLVDPSAPPSMEQLIETACAMEEAALSSKGITNSSGASASAQYQEIALATTGGFSGAYARTRFGRGVSVVAGTGNAMERDYATHSTTHQADLRSAAELGTEAAERALARLNPTRPTTGTMPVIFDRRVSNSLLGHLASAINGATIARGASFLRDRRGQRLFREGIRITDSPRLARGPGSRPFDGEGCAATELAVIDDGVLEHWLLDSRTARQLGLTSNGRAVRSSSAPPRPGTSNFIMQPGTLTPQALRADISEGLLVTELMGNAINLLTGDYSRGAAGFMIRNGQIAEPVSGVTLAGDLAAMFASLTAADDLTYDRAHAAPSVRIDSMTIAGT</sequence>
<dbReference type="InterPro" id="IPR035068">
    <property type="entry name" value="TldD/PmbA_N"/>
</dbReference>